<sequence length="640" mass="71029">MNNTSAILTISFVYTPLSILVCRYLQWLGINSKVFSVGNYRRKLFGTYQPHQFFDPANPDGEKSRAEAANEALADMMAWFNTDHLQDQETGAAFVGVYDATNATRARRNFLLQEFQRNNVQVMFIESVCEDEGIRLANIVEMQRSSPDYAELDSETAVQDFRARIGHFKGHYETITEKDLSYIKLVDAGSQAIVSQIQGYLQSRVVYYLMNLRITPRKIYFSRHGESLYNVMGYLGGDSDLSARGKQYARALPSLVATHIPNADRLTVWTSTKKRTIATAKYLPHPKVAWKALDELEAGKADGLTYEQVEERFPEDFAKRDSDKYLYRYQDGESYKDVVARLEPVIMDLERQDDILIIGHQAILRCLYAYFMNYSTERLPYLKIPLHTLIQITPGAYSCDEKRFKVDIEAVDTHRPKPKAAAGQTNGVSNTQEPHDDPFVKAAVKPQAENEKTLQSTAAPETPRIILSSLTTNTFRDSIYTSADSFSSKPKAPVVEPAPPAATISTTITATLSVPSVKQEAPSSIDLPSATEKTKLIAEALMQTNATLAMNQDGIVTPLPEQETGNIKGPILGLDTATSNGSNVRPVSVDRVATPPLSPAPSLRESSPKDGNESKSLSEKAAEDNCDTFQLSQTLATACV</sequence>
<feature type="domain" description="6-phosphofructo-2-kinase" evidence="8">
    <location>
        <begin position="17"/>
        <end position="216"/>
    </location>
</feature>
<dbReference type="InterPro" id="IPR013079">
    <property type="entry name" value="6Phosfructo_kin"/>
</dbReference>
<dbReference type="EC" id="3.1.3.46" evidence="2"/>
<evidence type="ECO:0000256" key="5">
    <source>
        <dbReference type="ARBA" id="ARBA00022840"/>
    </source>
</evidence>
<dbReference type="Proteomes" id="UP000703661">
    <property type="component" value="Unassembled WGS sequence"/>
</dbReference>
<feature type="compositionally biased region" description="Basic and acidic residues" evidence="6">
    <location>
        <begin position="606"/>
        <end position="623"/>
    </location>
</feature>
<dbReference type="Gene3D" id="3.40.50.1240">
    <property type="entry name" value="Phosphoglycerate mutase-like"/>
    <property type="match status" value="1"/>
</dbReference>
<dbReference type="FunFam" id="3.40.50.1240:FF:000005">
    <property type="entry name" value="GpmB, Fructose-2,6-bisphosphatase"/>
    <property type="match status" value="1"/>
</dbReference>
<dbReference type="SUPFAM" id="SSF52540">
    <property type="entry name" value="P-loop containing nucleoside triphosphate hydrolases"/>
    <property type="match status" value="1"/>
</dbReference>
<evidence type="ECO:0000256" key="2">
    <source>
        <dbReference type="ARBA" id="ARBA00013067"/>
    </source>
</evidence>
<comment type="caution">
    <text evidence="9">The sequence shown here is derived from an EMBL/GenBank/DDBJ whole genome shotgun (WGS) entry which is preliminary data.</text>
</comment>
<dbReference type="InterPro" id="IPR027417">
    <property type="entry name" value="P-loop_NTPase"/>
</dbReference>
<evidence type="ECO:0000256" key="6">
    <source>
        <dbReference type="SAM" id="MobiDB-lite"/>
    </source>
</evidence>
<dbReference type="GO" id="GO:0006000">
    <property type="term" value="P:fructose metabolic process"/>
    <property type="evidence" value="ECO:0007669"/>
    <property type="project" value="InterPro"/>
</dbReference>
<reference evidence="9" key="1">
    <citation type="journal article" date="2020" name="Fungal Divers.">
        <title>Resolving the Mortierellaceae phylogeny through synthesis of multi-gene phylogenetics and phylogenomics.</title>
        <authorList>
            <person name="Vandepol N."/>
            <person name="Liber J."/>
            <person name="Desiro A."/>
            <person name="Na H."/>
            <person name="Kennedy M."/>
            <person name="Barry K."/>
            <person name="Grigoriev I.V."/>
            <person name="Miller A.N."/>
            <person name="O'Donnell K."/>
            <person name="Stajich J.E."/>
            <person name="Bonito G."/>
        </authorList>
    </citation>
    <scope>NUCLEOTIDE SEQUENCE</scope>
    <source>
        <strain evidence="9">NRRL 2769</strain>
    </source>
</reference>
<dbReference type="InterPro" id="IPR013078">
    <property type="entry name" value="His_Pase_superF_clade-1"/>
</dbReference>
<evidence type="ECO:0000313" key="10">
    <source>
        <dbReference type="Proteomes" id="UP000703661"/>
    </source>
</evidence>
<proteinExistence type="inferred from homology"/>
<comment type="similarity">
    <text evidence="1">In the C-terminal section; belongs to the phosphoglycerate mutase family.</text>
</comment>
<evidence type="ECO:0000256" key="7">
    <source>
        <dbReference type="SAM" id="Phobius"/>
    </source>
</evidence>
<dbReference type="GO" id="GO:0005524">
    <property type="term" value="F:ATP binding"/>
    <property type="evidence" value="ECO:0007669"/>
    <property type="project" value="UniProtKB-KW"/>
</dbReference>
<dbReference type="PANTHER" id="PTHR10606">
    <property type="entry name" value="6-PHOSPHOFRUCTO-2-KINASE/FRUCTOSE-2,6-BISPHOSPHATASE"/>
    <property type="match status" value="1"/>
</dbReference>
<dbReference type="PRINTS" id="PR00991">
    <property type="entry name" value="6PFRUCTKNASE"/>
</dbReference>
<dbReference type="Gene3D" id="3.40.50.300">
    <property type="entry name" value="P-loop containing nucleotide triphosphate hydrolases"/>
    <property type="match status" value="1"/>
</dbReference>
<dbReference type="FunFam" id="3.40.50.300:FF:000644">
    <property type="entry name" value="GpmB, Fructose-2,6-bisphosphatase"/>
    <property type="match status" value="1"/>
</dbReference>
<dbReference type="SUPFAM" id="SSF53254">
    <property type="entry name" value="Phosphoglycerate mutase-like"/>
    <property type="match status" value="1"/>
</dbReference>
<keyword evidence="3" id="KW-0547">Nucleotide-binding</keyword>
<dbReference type="GO" id="GO:0006003">
    <property type="term" value="P:fructose 2,6-bisphosphate metabolic process"/>
    <property type="evidence" value="ECO:0007669"/>
    <property type="project" value="InterPro"/>
</dbReference>
<name>A0A9P6SW69_9FUNG</name>
<keyword evidence="7" id="KW-0472">Membrane</keyword>
<dbReference type="CDD" id="cd07067">
    <property type="entry name" value="HP_PGM_like"/>
    <property type="match status" value="1"/>
</dbReference>
<evidence type="ECO:0000256" key="1">
    <source>
        <dbReference type="ARBA" id="ARBA00008408"/>
    </source>
</evidence>
<evidence type="ECO:0000313" key="9">
    <source>
        <dbReference type="EMBL" id="KAG0008031.1"/>
    </source>
</evidence>
<keyword evidence="4" id="KW-0378">Hydrolase</keyword>
<dbReference type="PANTHER" id="PTHR10606:SF44">
    <property type="entry name" value="6-PHOSPHOFRUCTO 2-KINASE_FRUCTOSE 2,6-BISPHOSPHATASE LONG FORM"/>
    <property type="match status" value="1"/>
</dbReference>
<dbReference type="Pfam" id="PF01591">
    <property type="entry name" value="6PF2K"/>
    <property type="match status" value="1"/>
</dbReference>
<dbReference type="EMBL" id="JAAAID010002075">
    <property type="protein sequence ID" value="KAG0008031.1"/>
    <property type="molecule type" value="Genomic_DNA"/>
</dbReference>
<dbReference type="GO" id="GO:0003873">
    <property type="term" value="F:6-phosphofructo-2-kinase activity"/>
    <property type="evidence" value="ECO:0007669"/>
    <property type="project" value="InterPro"/>
</dbReference>
<gene>
    <name evidence="9" type="primary">FBP26_1</name>
    <name evidence="9" type="ORF">BGZ80_003936</name>
</gene>
<feature type="region of interest" description="Disordered" evidence="6">
    <location>
        <begin position="415"/>
        <end position="437"/>
    </location>
</feature>
<feature type="compositionally biased region" description="Polar residues" evidence="6">
    <location>
        <begin position="423"/>
        <end position="432"/>
    </location>
</feature>
<feature type="region of interest" description="Disordered" evidence="6">
    <location>
        <begin position="566"/>
        <end position="627"/>
    </location>
</feature>
<organism evidence="9 10">
    <name type="scientific">Entomortierella chlamydospora</name>
    <dbReference type="NCBI Taxonomy" id="101097"/>
    <lineage>
        <taxon>Eukaryota</taxon>
        <taxon>Fungi</taxon>
        <taxon>Fungi incertae sedis</taxon>
        <taxon>Mucoromycota</taxon>
        <taxon>Mortierellomycotina</taxon>
        <taxon>Mortierellomycetes</taxon>
        <taxon>Mortierellales</taxon>
        <taxon>Mortierellaceae</taxon>
        <taxon>Entomortierella</taxon>
    </lineage>
</organism>
<feature type="transmembrane region" description="Helical" evidence="7">
    <location>
        <begin position="6"/>
        <end position="25"/>
    </location>
</feature>
<keyword evidence="7" id="KW-1133">Transmembrane helix</keyword>
<dbReference type="SMART" id="SM00855">
    <property type="entry name" value="PGAM"/>
    <property type="match status" value="1"/>
</dbReference>
<dbReference type="InterPro" id="IPR029033">
    <property type="entry name" value="His_PPase_superfam"/>
</dbReference>
<keyword evidence="7" id="KW-0812">Transmembrane</keyword>
<evidence type="ECO:0000259" key="8">
    <source>
        <dbReference type="Pfam" id="PF01591"/>
    </source>
</evidence>
<feature type="compositionally biased region" description="Polar residues" evidence="6">
    <location>
        <begin position="576"/>
        <end position="585"/>
    </location>
</feature>
<accession>A0A9P6SW69</accession>
<dbReference type="InterPro" id="IPR003094">
    <property type="entry name" value="6Pfruct_kin"/>
</dbReference>
<protein>
    <recommendedName>
        <fullName evidence="2">fructose-2,6-bisphosphate 2-phosphatase</fullName>
        <ecNumber evidence="2">3.1.3.46</ecNumber>
    </recommendedName>
</protein>
<dbReference type="AlphaFoldDB" id="A0A9P6SW69"/>
<evidence type="ECO:0000256" key="3">
    <source>
        <dbReference type="ARBA" id="ARBA00022741"/>
    </source>
</evidence>
<dbReference type="Pfam" id="PF00300">
    <property type="entry name" value="His_Phos_1"/>
    <property type="match status" value="1"/>
</dbReference>
<keyword evidence="10" id="KW-1185">Reference proteome</keyword>
<dbReference type="GO" id="GO:0005829">
    <property type="term" value="C:cytosol"/>
    <property type="evidence" value="ECO:0007669"/>
    <property type="project" value="TreeGrafter"/>
</dbReference>
<dbReference type="GO" id="GO:0004331">
    <property type="term" value="F:fructose-2,6-bisphosphate 2-phosphatase activity"/>
    <property type="evidence" value="ECO:0007669"/>
    <property type="project" value="UniProtKB-EC"/>
</dbReference>
<keyword evidence="5" id="KW-0067">ATP-binding</keyword>
<evidence type="ECO:0000256" key="4">
    <source>
        <dbReference type="ARBA" id="ARBA00022801"/>
    </source>
</evidence>